<feature type="transmembrane region" description="Helical" evidence="1">
    <location>
        <begin position="114"/>
        <end position="132"/>
    </location>
</feature>
<feature type="transmembrane region" description="Helical" evidence="1">
    <location>
        <begin position="43"/>
        <end position="61"/>
    </location>
</feature>
<organism evidence="3 4">
    <name type="scientific">Cellulomonas hominis</name>
    <dbReference type="NCBI Taxonomy" id="156981"/>
    <lineage>
        <taxon>Bacteria</taxon>
        <taxon>Bacillati</taxon>
        <taxon>Actinomycetota</taxon>
        <taxon>Actinomycetes</taxon>
        <taxon>Micrococcales</taxon>
        <taxon>Cellulomonadaceae</taxon>
        <taxon>Cellulomonas</taxon>
    </lineage>
</organism>
<keyword evidence="1" id="KW-0812">Transmembrane</keyword>
<dbReference type="Pfam" id="PF07885">
    <property type="entry name" value="Ion_trans_2"/>
    <property type="match status" value="1"/>
</dbReference>
<reference evidence="3 4" key="1">
    <citation type="submission" date="2020-08" db="EMBL/GenBank/DDBJ databases">
        <title>Sequencing the genomes of 1000 actinobacteria strains.</title>
        <authorList>
            <person name="Klenk H.-P."/>
        </authorList>
    </citation>
    <scope>NUCLEOTIDE SEQUENCE [LARGE SCALE GENOMIC DNA]</scope>
    <source>
        <strain evidence="3 4">DSM 9581</strain>
    </source>
</reference>
<dbReference type="OrthoDB" id="9799090at2"/>
<evidence type="ECO:0000259" key="2">
    <source>
        <dbReference type="Pfam" id="PF07885"/>
    </source>
</evidence>
<evidence type="ECO:0000313" key="4">
    <source>
        <dbReference type="Proteomes" id="UP000564629"/>
    </source>
</evidence>
<sequence length="186" mass="19918">MTAEPRPRPSRRQRLRVLLRTLATTTVLLVVYGLRPVDRPTDAVLALLAIGLVLLVLLLVWQVRSVVRSPYPVLRAVEAFVTAAVLFVVLFATGYAALSESGPDAFSEPLDRVAALYFTMTVLATVGFGDIVPVTHTARIVTTVQMVAGLAFVGLVGREFLAAVQRAHAPDPPAAPAPPDETDVTP</sequence>
<keyword evidence="1" id="KW-0472">Membrane</keyword>
<keyword evidence="1" id="KW-1133">Transmembrane helix</keyword>
<dbReference type="Gene3D" id="1.10.287.70">
    <property type="match status" value="1"/>
</dbReference>
<dbReference type="AlphaFoldDB" id="A0A7W8SDB2"/>
<protein>
    <recommendedName>
        <fullName evidence="2">Potassium channel domain-containing protein</fullName>
    </recommendedName>
</protein>
<gene>
    <name evidence="3" type="ORF">HNR08_001742</name>
</gene>
<accession>A0A7W8SDB2</accession>
<comment type="caution">
    <text evidence="3">The sequence shown here is derived from an EMBL/GenBank/DDBJ whole genome shotgun (WGS) entry which is preliminary data.</text>
</comment>
<evidence type="ECO:0000313" key="3">
    <source>
        <dbReference type="EMBL" id="MBB5473006.1"/>
    </source>
</evidence>
<proteinExistence type="predicted"/>
<dbReference type="Proteomes" id="UP000564629">
    <property type="component" value="Unassembled WGS sequence"/>
</dbReference>
<feature type="transmembrane region" description="Helical" evidence="1">
    <location>
        <begin position="73"/>
        <end position="94"/>
    </location>
</feature>
<dbReference type="SUPFAM" id="SSF81324">
    <property type="entry name" value="Voltage-gated potassium channels"/>
    <property type="match status" value="1"/>
</dbReference>
<dbReference type="RefSeq" id="WP_146834422.1">
    <property type="nucleotide sequence ID" value="NZ_BJVQ01000008.1"/>
</dbReference>
<dbReference type="InterPro" id="IPR013099">
    <property type="entry name" value="K_chnl_dom"/>
</dbReference>
<feature type="domain" description="Potassium channel" evidence="2">
    <location>
        <begin position="85"/>
        <end position="164"/>
    </location>
</feature>
<feature type="transmembrane region" description="Helical" evidence="1">
    <location>
        <begin position="17"/>
        <end position="37"/>
    </location>
</feature>
<evidence type="ECO:0000256" key="1">
    <source>
        <dbReference type="SAM" id="Phobius"/>
    </source>
</evidence>
<name>A0A7W8SDB2_9CELL</name>
<dbReference type="EMBL" id="JACHDN010000001">
    <property type="protein sequence ID" value="MBB5473006.1"/>
    <property type="molecule type" value="Genomic_DNA"/>
</dbReference>